<reference evidence="2" key="1">
    <citation type="journal article" date="2006" name="PLoS Biol.">
        <title>Macronuclear genome sequence of the ciliate Tetrahymena thermophila, a model eukaryote.</title>
        <authorList>
            <person name="Eisen J.A."/>
            <person name="Coyne R.S."/>
            <person name="Wu M."/>
            <person name="Wu D."/>
            <person name="Thiagarajan M."/>
            <person name="Wortman J.R."/>
            <person name="Badger J.H."/>
            <person name="Ren Q."/>
            <person name="Amedeo P."/>
            <person name="Jones K.M."/>
            <person name="Tallon L.J."/>
            <person name="Delcher A.L."/>
            <person name="Salzberg S.L."/>
            <person name="Silva J.C."/>
            <person name="Haas B.J."/>
            <person name="Majoros W.H."/>
            <person name="Farzad M."/>
            <person name="Carlton J.M."/>
            <person name="Smith R.K. Jr."/>
            <person name="Garg J."/>
            <person name="Pearlman R.E."/>
            <person name="Karrer K.M."/>
            <person name="Sun L."/>
            <person name="Manning G."/>
            <person name="Elde N.C."/>
            <person name="Turkewitz A.P."/>
            <person name="Asai D.J."/>
            <person name="Wilkes D.E."/>
            <person name="Wang Y."/>
            <person name="Cai H."/>
            <person name="Collins K."/>
            <person name="Stewart B.A."/>
            <person name="Lee S.R."/>
            <person name="Wilamowska K."/>
            <person name="Weinberg Z."/>
            <person name="Ruzzo W.L."/>
            <person name="Wloga D."/>
            <person name="Gaertig J."/>
            <person name="Frankel J."/>
            <person name="Tsao C.-C."/>
            <person name="Gorovsky M.A."/>
            <person name="Keeling P.J."/>
            <person name="Waller R.F."/>
            <person name="Patron N.J."/>
            <person name="Cherry J.M."/>
            <person name="Stover N.A."/>
            <person name="Krieger C.J."/>
            <person name="del Toro C."/>
            <person name="Ryder H.F."/>
            <person name="Williamson S.C."/>
            <person name="Barbeau R.A."/>
            <person name="Hamilton E.P."/>
            <person name="Orias E."/>
        </authorList>
    </citation>
    <scope>NUCLEOTIDE SEQUENCE [LARGE SCALE GENOMIC DNA]</scope>
    <source>
        <strain evidence="2">SB210</strain>
    </source>
</reference>
<dbReference type="AlphaFoldDB" id="I7MKH7"/>
<dbReference type="EMBL" id="GG662651">
    <property type="protein sequence ID" value="EAR98447.1"/>
    <property type="molecule type" value="Genomic_DNA"/>
</dbReference>
<evidence type="ECO:0000313" key="2">
    <source>
        <dbReference type="Proteomes" id="UP000009168"/>
    </source>
</evidence>
<organism evidence="1 2">
    <name type="scientific">Tetrahymena thermophila (strain SB210)</name>
    <dbReference type="NCBI Taxonomy" id="312017"/>
    <lineage>
        <taxon>Eukaryota</taxon>
        <taxon>Sar</taxon>
        <taxon>Alveolata</taxon>
        <taxon>Ciliophora</taxon>
        <taxon>Intramacronucleata</taxon>
        <taxon>Oligohymenophorea</taxon>
        <taxon>Hymenostomatida</taxon>
        <taxon>Tetrahymenina</taxon>
        <taxon>Tetrahymenidae</taxon>
        <taxon>Tetrahymena</taxon>
    </lineage>
</organism>
<accession>I7MKH7</accession>
<dbReference type="HOGENOM" id="CLU_2054404_0_0_1"/>
<sequence length="120" mass="14351">MQEFVQQPSFYINNLSQATQFYKDYSIKDEERRANQITDNVSLKKLIAIPVQSHFRFFMNINPMNNISSTKLDNIIKFYNSQKQHLFSQGTFYEVYILESVFKELPSQIFQIKYYISKIP</sequence>
<dbReference type="Proteomes" id="UP000009168">
    <property type="component" value="Unassembled WGS sequence"/>
</dbReference>
<keyword evidence="2" id="KW-1185">Reference proteome</keyword>
<proteinExistence type="predicted"/>
<dbReference type="InParanoid" id="I7MKH7"/>
<dbReference type="KEGG" id="tet:TTHERM_00290750"/>
<dbReference type="RefSeq" id="XP_001018692.1">
    <property type="nucleotide sequence ID" value="XM_001018692.1"/>
</dbReference>
<gene>
    <name evidence="1" type="ORF">TTHERM_00290750</name>
</gene>
<dbReference type="GeneID" id="7839575"/>
<name>I7MKH7_TETTS</name>
<protein>
    <submittedName>
        <fullName evidence="1">Uncharacterized protein</fullName>
    </submittedName>
</protein>
<evidence type="ECO:0000313" key="1">
    <source>
        <dbReference type="EMBL" id="EAR98447.1"/>
    </source>
</evidence>